<dbReference type="EMBL" id="AEWV01000042">
    <property type="protein sequence ID" value="EGC16435.1"/>
    <property type="molecule type" value="Genomic_DNA"/>
</dbReference>
<comment type="function">
    <text evidence="2 11">Catalyzes the insertion of molybdate into adenylated molybdopterin with the concomitant release of AMP.</text>
</comment>
<dbReference type="Gene3D" id="2.40.340.10">
    <property type="entry name" value="MoeA, C-terminal, domain IV"/>
    <property type="match status" value="1"/>
</dbReference>
<dbReference type="Gene3D" id="3.40.980.10">
    <property type="entry name" value="MoaB/Mog-like domain"/>
    <property type="match status" value="1"/>
</dbReference>
<comment type="caution">
    <text evidence="13">The sequence shown here is derived from an EMBL/GenBank/DDBJ whole genome shotgun (WGS) entry which is preliminary data.</text>
</comment>
<dbReference type="PROSITE" id="PS01079">
    <property type="entry name" value="MOCF_BIOSYNTHESIS_2"/>
    <property type="match status" value="1"/>
</dbReference>
<dbReference type="CDD" id="cd00887">
    <property type="entry name" value="MoeA"/>
    <property type="match status" value="1"/>
</dbReference>
<dbReference type="Gene3D" id="2.170.190.11">
    <property type="entry name" value="Molybdopterin biosynthesis moea protein, domain 3"/>
    <property type="match status" value="1"/>
</dbReference>
<dbReference type="PANTHER" id="PTHR10192">
    <property type="entry name" value="MOLYBDOPTERIN BIOSYNTHESIS PROTEIN"/>
    <property type="match status" value="1"/>
</dbReference>
<dbReference type="Gene3D" id="3.90.105.10">
    <property type="entry name" value="Molybdopterin biosynthesis moea protein, domain 2"/>
    <property type="match status" value="1"/>
</dbReference>
<evidence type="ECO:0000256" key="4">
    <source>
        <dbReference type="ARBA" id="ARBA00010763"/>
    </source>
</evidence>
<dbReference type="RefSeq" id="WP_003784476.1">
    <property type="nucleotide sequence ID" value="NZ_GL870929.1"/>
</dbReference>
<name>F0F2D5_9NEIS</name>
<evidence type="ECO:0000256" key="10">
    <source>
        <dbReference type="ARBA" id="ARBA00047317"/>
    </source>
</evidence>
<dbReference type="PANTHER" id="PTHR10192:SF5">
    <property type="entry name" value="GEPHYRIN"/>
    <property type="match status" value="1"/>
</dbReference>
<dbReference type="GO" id="GO:0061599">
    <property type="term" value="F:molybdopterin molybdotransferase activity"/>
    <property type="evidence" value="ECO:0007669"/>
    <property type="project" value="UniProtKB-UniRule"/>
</dbReference>
<evidence type="ECO:0000259" key="12">
    <source>
        <dbReference type="SMART" id="SM00852"/>
    </source>
</evidence>
<keyword evidence="14" id="KW-1185">Reference proteome</keyword>
<dbReference type="InterPro" id="IPR001453">
    <property type="entry name" value="MoaB/Mog_dom"/>
</dbReference>
<evidence type="ECO:0000313" key="13">
    <source>
        <dbReference type="EMBL" id="EGC16435.1"/>
    </source>
</evidence>
<comment type="pathway">
    <text evidence="3 11">Cofactor biosynthesis; molybdopterin biosynthesis.</text>
</comment>
<dbReference type="InterPro" id="IPR008284">
    <property type="entry name" value="MoCF_biosynth_CS"/>
</dbReference>
<proteinExistence type="inferred from homology"/>
<dbReference type="NCBIfam" id="TIGR00177">
    <property type="entry name" value="molyb_syn"/>
    <property type="match status" value="1"/>
</dbReference>
<feature type="domain" description="MoaB/Mog" evidence="12">
    <location>
        <begin position="191"/>
        <end position="329"/>
    </location>
</feature>
<dbReference type="GO" id="GO:0005829">
    <property type="term" value="C:cytosol"/>
    <property type="evidence" value="ECO:0007669"/>
    <property type="project" value="TreeGrafter"/>
</dbReference>
<dbReference type="Pfam" id="PF00994">
    <property type="entry name" value="MoCF_biosynth"/>
    <property type="match status" value="1"/>
</dbReference>
<evidence type="ECO:0000256" key="7">
    <source>
        <dbReference type="ARBA" id="ARBA00022723"/>
    </source>
</evidence>
<dbReference type="NCBIfam" id="NF045515">
    <property type="entry name" value="Glp_gephyrin"/>
    <property type="match status" value="1"/>
</dbReference>
<comment type="cofactor">
    <cofactor evidence="1 11">
        <name>Mg(2+)</name>
        <dbReference type="ChEBI" id="CHEBI:18420"/>
    </cofactor>
</comment>
<dbReference type="GO" id="GO:0006777">
    <property type="term" value="P:Mo-molybdopterin cofactor biosynthetic process"/>
    <property type="evidence" value="ECO:0007669"/>
    <property type="project" value="UniProtKB-UniRule"/>
</dbReference>
<dbReference type="Pfam" id="PF03453">
    <property type="entry name" value="MoeA_N"/>
    <property type="match status" value="1"/>
</dbReference>
<dbReference type="InterPro" id="IPR038987">
    <property type="entry name" value="MoeA-like"/>
</dbReference>
<dbReference type="SUPFAM" id="SSF63882">
    <property type="entry name" value="MoeA N-terminal region -like"/>
    <property type="match status" value="1"/>
</dbReference>
<keyword evidence="6 11" id="KW-0808">Transferase</keyword>
<dbReference type="InterPro" id="IPR005111">
    <property type="entry name" value="MoeA_C_domain_IV"/>
</dbReference>
<dbReference type="InterPro" id="IPR036688">
    <property type="entry name" value="MoeA_C_domain_IV_sf"/>
</dbReference>
<dbReference type="Pfam" id="PF03454">
    <property type="entry name" value="MoeA_C"/>
    <property type="match status" value="1"/>
</dbReference>
<dbReference type="HOGENOM" id="CLU_010186_7_0_4"/>
<gene>
    <name evidence="13" type="primary">moeA</name>
    <name evidence="13" type="ORF">HMPREF9098_2270</name>
</gene>
<evidence type="ECO:0000256" key="1">
    <source>
        <dbReference type="ARBA" id="ARBA00001946"/>
    </source>
</evidence>
<reference evidence="13 14" key="1">
    <citation type="submission" date="2011-01" db="EMBL/GenBank/DDBJ databases">
        <authorList>
            <person name="Muzny D."/>
            <person name="Qin X."/>
            <person name="Deng J."/>
            <person name="Jiang H."/>
            <person name="Liu Y."/>
            <person name="Qu J."/>
            <person name="Song X.-Z."/>
            <person name="Zhang L."/>
            <person name="Thornton R."/>
            <person name="Coyle M."/>
            <person name="Francisco L."/>
            <person name="Jackson L."/>
            <person name="Javaid M."/>
            <person name="Korchina V."/>
            <person name="Kovar C."/>
            <person name="Mata R."/>
            <person name="Mathew T."/>
            <person name="Ngo R."/>
            <person name="Nguyen L."/>
            <person name="Nguyen N."/>
            <person name="Okwuonu G."/>
            <person name="Ongeri F."/>
            <person name="Pham C."/>
            <person name="Simmons D."/>
            <person name="Wilczek-Boney K."/>
            <person name="Hale W."/>
            <person name="Jakkamsetti A."/>
            <person name="Pham P."/>
            <person name="Ruth R."/>
            <person name="San Lucas F."/>
            <person name="Warren J."/>
            <person name="Zhang J."/>
            <person name="Zhao Z."/>
            <person name="Zhou C."/>
            <person name="Zhu D."/>
            <person name="Lee S."/>
            <person name="Bess C."/>
            <person name="Blankenburg K."/>
            <person name="Forbes L."/>
            <person name="Fu Q."/>
            <person name="Gubbala S."/>
            <person name="Hirani K."/>
            <person name="Jayaseelan J.C."/>
            <person name="Lara F."/>
            <person name="Munidasa M."/>
            <person name="Palculict T."/>
            <person name="Patil S."/>
            <person name="Pu L.-L."/>
            <person name="Saada N."/>
            <person name="Tang L."/>
            <person name="Weissenberger G."/>
            <person name="Zhu Y."/>
            <person name="Hemphill L."/>
            <person name="Shang Y."/>
            <person name="Youmans B."/>
            <person name="Ayvaz T."/>
            <person name="Ross M."/>
            <person name="Santibanez J."/>
            <person name="Aqrawi P."/>
            <person name="Gross S."/>
            <person name="Joshi V."/>
            <person name="Fowler G."/>
            <person name="Nazareth L."/>
            <person name="Reid J."/>
            <person name="Worley K."/>
            <person name="Petrosino J."/>
            <person name="Highlander S."/>
            <person name="Gibbs R."/>
        </authorList>
    </citation>
    <scope>NUCLEOTIDE SEQUENCE [LARGE SCALE GENOMIC DNA]</scope>
    <source>
        <strain evidence="13 14">ATCC 33394</strain>
    </source>
</reference>
<evidence type="ECO:0000313" key="14">
    <source>
        <dbReference type="Proteomes" id="UP000004088"/>
    </source>
</evidence>
<dbReference type="InterPro" id="IPR036135">
    <property type="entry name" value="MoeA_linker/N_sf"/>
</dbReference>
<dbReference type="GO" id="GO:0046872">
    <property type="term" value="F:metal ion binding"/>
    <property type="evidence" value="ECO:0007669"/>
    <property type="project" value="UniProtKB-UniRule"/>
</dbReference>
<organism evidence="13 14">
    <name type="scientific">Kingella denitrificans ATCC 33394</name>
    <dbReference type="NCBI Taxonomy" id="888741"/>
    <lineage>
        <taxon>Bacteria</taxon>
        <taxon>Pseudomonadati</taxon>
        <taxon>Pseudomonadota</taxon>
        <taxon>Betaproteobacteria</taxon>
        <taxon>Neisseriales</taxon>
        <taxon>Neisseriaceae</taxon>
        <taxon>Kingella</taxon>
    </lineage>
</organism>
<accession>F0F2D5</accession>
<evidence type="ECO:0000256" key="11">
    <source>
        <dbReference type="RuleBase" id="RU365090"/>
    </source>
</evidence>
<comment type="similarity">
    <text evidence="4 11">Belongs to the MoeA family.</text>
</comment>
<keyword evidence="8 11" id="KW-0460">Magnesium</keyword>
<sequence length="422" mass="46022">MALTTVQELQTLIQQKIRQKMPQSNLLNQPENTEKITIVQSVGRVLAQDVISPLNVPNANVSAMDGYALPQAAAAGSRWKVGGISAAGHAFEGSLHSENECVRIMTGAVVPRGMRTVVLQENVELLEENDEQYIVLKQNAEERSNIRYAGEEITQGAIVLQRGRILREADVLLLASLGLDSVSVFRKIRVAVLSTGDELRDPGTPLDGSDKIYDSNRYMLMARLQSLPIEVIDLKKVDDDLESVMRVLESAMRSADVVISSGGVSVGDFDYLREAVLRLGAIHHYKVAIKPGKPFVFGQMGQTWYFGLPGNPISGYVGLDIFLKSALWQLCGAGETQIPQPLRFEAVLSAPVKKAPGRMDIQRALITQAEDGSWQAAPCGPQDSHRVLGISQANAYLILPLESGPLPAGERVTVQPFLETFL</sequence>
<dbReference type="FunFam" id="3.40.980.10:FF:000004">
    <property type="entry name" value="Molybdopterin molybdenumtransferase"/>
    <property type="match status" value="1"/>
</dbReference>
<dbReference type="EC" id="2.10.1.1" evidence="11"/>
<keyword evidence="9 11" id="KW-0501">Molybdenum cofactor biosynthesis</keyword>
<keyword evidence="7 11" id="KW-0479">Metal-binding</keyword>
<dbReference type="Proteomes" id="UP000004088">
    <property type="component" value="Unassembled WGS sequence"/>
</dbReference>
<evidence type="ECO:0000256" key="2">
    <source>
        <dbReference type="ARBA" id="ARBA00002901"/>
    </source>
</evidence>
<evidence type="ECO:0000256" key="9">
    <source>
        <dbReference type="ARBA" id="ARBA00023150"/>
    </source>
</evidence>
<dbReference type="SUPFAM" id="SSF63867">
    <property type="entry name" value="MoeA C-terminal domain-like"/>
    <property type="match status" value="1"/>
</dbReference>
<evidence type="ECO:0000256" key="8">
    <source>
        <dbReference type="ARBA" id="ARBA00022842"/>
    </source>
</evidence>
<dbReference type="InterPro" id="IPR005110">
    <property type="entry name" value="MoeA_linker/N"/>
</dbReference>
<dbReference type="UniPathway" id="UPA00344"/>
<evidence type="ECO:0000256" key="3">
    <source>
        <dbReference type="ARBA" id="ARBA00005046"/>
    </source>
</evidence>
<dbReference type="AlphaFoldDB" id="F0F2D5"/>
<evidence type="ECO:0000256" key="5">
    <source>
        <dbReference type="ARBA" id="ARBA00022505"/>
    </source>
</evidence>
<keyword evidence="5 11" id="KW-0500">Molybdenum</keyword>
<evidence type="ECO:0000256" key="6">
    <source>
        <dbReference type="ARBA" id="ARBA00022679"/>
    </source>
</evidence>
<dbReference type="STRING" id="888741.HMPREF9098_2270"/>
<comment type="catalytic activity">
    <reaction evidence="10">
        <text>adenylyl-molybdopterin + molybdate = Mo-molybdopterin + AMP + H(+)</text>
        <dbReference type="Rhea" id="RHEA:35047"/>
        <dbReference type="ChEBI" id="CHEBI:15378"/>
        <dbReference type="ChEBI" id="CHEBI:36264"/>
        <dbReference type="ChEBI" id="CHEBI:62727"/>
        <dbReference type="ChEBI" id="CHEBI:71302"/>
        <dbReference type="ChEBI" id="CHEBI:456215"/>
        <dbReference type="EC" id="2.10.1.1"/>
    </reaction>
</comment>
<dbReference type="SMART" id="SM00852">
    <property type="entry name" value="MoCF_biosynth"/>
    <property type="match status" value="1"/>
</dbReference>
<dbReference type="InterPro" id="IPR036425">
    <property type="entry name" value="MoaB/Mog-like_dom_sf"/>
</dbReference>
<dbReference type="SUPFAM" id="SSF53218">
    <property type="entry name" value="Molybdenum cofactor biosynthesis proteins"/>
    <property type="match status" value="1"/>
</dbReference>
<protein>
    <recommendedName>
        <fullName evidence="11">Molybdopterin molybdenumtransferase</fullName>
        <ecNumber evidence="11">2.10.1.1</ecNumber>
    </recommendedName>
</protein>